<gene>
    <name evidence="11" type="ORF">J4Q44_G00261870</name>
</gene>
<dbReference type="InterPro" id="IPR056899">
    <property type="entry name" value="Ig_NUP210_9th"/>
</dbReference>
<dbReference type="Pfam" id="PF22967">
    <property type="entry name" value="Ig_NUP210_1st"/>
    <property type="match status" value="1"/>
</dbReference>
<protein>
    <recommendedName>
        <fullName evidence="10">C2H2-type domain-containing protein</fullName>
    </recommendedName>
</protein>
<dbReference type="Pfam" id="PF25354">
    <property type="entry name" value="Ig_NUP210_16th"/>
    <property type="match status" value="1"/>
</dbReference>
<dbReference type="EMBL" id="JAGTTL010000024">
    <property type="protein sequence ID" value="KAK6303733.1"/>
    <property type="molecule type" value="Genomic_DNA"/>
</dbReference>
<evidence type="ECO:0000256" key="8">
    <source>
        <dbReference type="ARBA" id="ARBA00023242"/>
    </source>
</evidence>
<dbReference type="PANTHER" id="PTHR23019:SF2">
    <property type="entry name" value="NUCLEAR PORE MEMBRANE GLYCOPROTEIN 210"/>
    <property type="match status" value="1"/>
</dbReference>
<evidence type="ECO:0000259" key="10">
    <source>
        <dbReference type="PROSITE" id="PS00028"/>
    </source>
</evidence>
<dbReference type="InterPro" id="IPR057586">
    <property type="entry name" value="Ig_NUP210_16th"/>
</dbReference>
<reference evidence="11 12" key="1">
    <citation type="submission" date="2021-04" db="EMBL/GenBank/DDBJ databases">
        <authorList>
            <person name="De Guttry C."/>
            <person name="Zahm M."/>
            <person name="Klopp C."/>
            <person name="Cabau C."/>
            <person name="Louis A."/>
            <person name="Berthelot C."/>
            <person name="Parey E."/>
            <person name="Roest Crollius H."/>
            <person name="Montfort J."/>
            <person name="Robinson-Rechavi M."/>
            <person name="Bucao C."/>
            <person name="Bouchez O."/>
            <person name="Gislard M."/>
            <person name="Lluch J."/>
            <person name="Milhes M."/>
            <person name="Lampietro C."/>
            <person name="Lopez Roques C."/>
            <person name="Donnadieu C."/>
            <person name="Braasch I."/>
            <person name="Desvignes T."/>
            <person name="Postlethwait J."/>
            <person name="Bobe J."/>
            <person name="Wedekind C."/>
            <person name="Guiguen Y."/>
        </authorList>
    </citation>
    <scope>NUCLEOTIDE SEQUENCE [LARGE SCALE GENOMIC DNA]</scope>
    <source>
        <strain evidence="11">Cs_M1</strain>
        <tissue evidence="11">Blood</tissue>
    </source>
</reference>
<dbReference type="InterPro" id="IPR056897">
    <property type="entry name" value="Ig_NUP210_4th"/>
</dbReference>
<keyword evidence="5 9" id="KW-1133">Transmembrane helix</keyword>
<evidence type="ECO:0000256" key="3">
    <source>
        <dbReference type="ARBA" id="ARBA00022692"/>
    </source>
</evidence>
<dbReference type="InterPro" id="IPR056898">
    <property type="entry name" value="Ig_NUP210_6th"/>
</dbReference>
<dbReference type="InterPro" id="IPR003343">
    <property type="entry name" value="Big_2"/>
</dbReference>
<evidence type="ECO:0000256" key="9">
    <source>
        <dbReference type="SAM" id="Phobius"/>
    </source>
</evidence>
<dbReference type="Pfam" id="PF24935">
    <property type="entry name" value="Ig_NUP210_6th"/>
    <property type="match status" value="1"/>
</dbReference>
<evidence type="ECO:0000256" key="1">
    <source>
        <dbReference type="ARBA" id="ARBA00004590"/>
    </source>
</evidence>
<evidence type="ECO:0000256" key="4">
    <source>
        <dbReference type="ARBA" id="ARBA00022729"/>
    </source>
</evidence>
<dbReference type="InterPro" id="IPR045197">
    <property type="entry name" value="NUP210-like"/>
</dbReference>
<dbReference type="InterPro" id="IPR055099">
    <property type="entry name" value="Ig_NUP210_7th"/>
</dbReference>
<dbReference type="Pfam" id="PF26181">
    <property type="entry name" value="Ig_NUP210_13th"/>
    <property type="match status" value="1"/>
</dbReference>
<proteinExistence type="inferred from homology"/>
<dbReference type="InterPro" id="IPR013087">
    <property type="entry name" value="Znf_C2H2_type"/>
</dbReference>
<evidence type="ECO:0000256" key="6">
    <source>
        <dbReference type="ARBA" id="ARBA00023136"/>
    </source>
</evidence>
<dbReference type="GO" id="GO:0031965">
    <property type="term" value="C:nuclear membrane"/>
    <property type="evidence" value="ECO:0007669"/>
    <property type="project" value="UniProtKB-SubCell"/>
</dbReference>
<dbReference type="SUPFAM" id="SSF49373">
    <property type="entry name" value="Invasin/intimin cell-adhesion fragments"/>
    <property type="match status" value="1"/>
</dbReference>
<accession>A0AAN8L412</accession>
<dbReference type="Pfam" id="PF22963">
    <property type="entry name" value="Ig_NUP210_3rd"/>
    <property type="match status" value="1"/>
</dbReference>
<comment type="similarity">
    <text evidence="2">Belongs to the NUP210 family.</text>
</comment>
<dbReference type="InterPro" id="IPR055094">
    <property type="entry name" value="NUP210_Ig15"/>
</dbReference>
<dbReference type="Pfam" id="PF24902">
    <property type="entry name" value="Ig_NUP210_9th"/>
    <property type="match status" value="1"/>
</dbReference>
<dbReference type="Pfam" id="PF22962">
    <property type="entry name" value="Ig_NUP210_7th"/>
    <property type="match status" value="1"/>
</dbReference>
<dbReference type="Pfam" id="PF24991">
    <property type="entry name" value="Ig_NUP210_4th"/>
    <property type="match status" value="1"/>
</dbReference>
<dbReference type="Gene3D" id="2.60.40.1080">
    <property type="match status" value="1"/>
</dbReference>
<evidence type="ECO:0000256" key="5">
    <source>
        <dbReference type="ARBA" id="ARBA00022989"/>
    </source>
</evidence>
<dbReference type="PANTHER" id="PTHR23019">
    <property type="entry name" value="NUCLEAR PORE MEMBRANE GLYCOPROTEIN GP210-RELATED"/>
    <property type="match status" value="1"/>
</dbReference>
<dbReference type="SMART" id="SM00355">
    <property type="entry name" value="ZnF_C2H2"/>
    <property type="match status" value="1"/>
</dbReference>
<evidence type="ECO:0000256" key="7">
    <source>
        <dbReference type="ARBA" id="ARBA00023180"/>
    </source>
</evidence>
<dbReference type="FunFam" id="2.60.40.1080:FF:000007">
    <property type="entry name" value="Nuclear Pore complex Protein"/>
    <property type="match status" value="1"/>
</dbReference>
<dbReference type="InterPro" id="IPR055095">
    <property type="entry name" value="NUP210_Ig_C"/>
</dbReference>
<feature type="domain" description="C2H2-type" evidence="10">
    <location>
        <begin position="1893"/>
        <end position="1913"/>
    </location>
</feature>
<dbReference type="Pfam" id="PF22969">
    <property type="entry name" value="Ig_NUP210_2nd"/>
    <property type="match status" value="1"/>
</dbReference>
<evidence type="ECO:0000313" key="11">
    <source>
        <dbReference type="EMBL" id="KAK6303733.1"/>
    </source>
</evidence>
<dbReference type="Pfam" id="PF26183">
    <property type="entry name" value="Ig_NUP210_14th"/>
    <property type="match status" value="1"/>
</dbReference>
<name>A0AAN8L412_9TELE</name>
<comment type="subcellular location">
    <subcellularLocation>
        <location evidence="1">Nucleus membrane</location>
        <topology evidence="1">Single-pass membrane protein</topology>
    </subcellularLocation>
</comment>
<dbReference type="InterPro" id="IPR055098">
    <property type="entry name" value="Ig_NUP210_3rd"/>
</dbReference>
<sequence length="1973" mass="213502">MGLRRSQANLSKAKNQPHITGPMSFFMSTRINFTLEATEGCYRWSSTRPEVASIEAIEADRSRQCSQKAVLQARSTHSSRLTSIILAEDVVTGQVLRCDAIVDIISEIQIVSTTRELHLEDSPLELKIHALDSEGNTFSTLASLVFDWTIVKDADMDGFPDSYNSLRVLKFSESTYTPSGYISEMERVGKQGDIILVSGLKTGHAKLKAKIQESLYKDVGAAEVKLLILDNILLSPARDVYLLVGTSIQYKVQKIRQGKITELSMPCDQYELHVQNSVAGADGNTDLAVASLDQSTSTVNALQLGHVNVVLDHKSLRMQGVSRMPNGTLYVVEPGYLGFKMNPVESWVLVTGRVYDILIEVFDKSSNRIYLSDNIRIEAVFPDEYFEILESSLNGSYHRVKALNNGLTLIDATLKSVVDQDGGVHELANPVHNEQDVEIYDPIVLSPSILTFPWQPKVGAYQYTIQAAGGSGNFSWSSSNLAVATVTVKGVMTTVSEIGVSVVYAHDVRNPMHYGTMKVYVVEPVGMDFSPCPVEARVGLVLELPLRIFGLLGEGGGEERVMLSDCSHFDLLVEEENQGVFQLLEGRLAPGQDHCSGVRAQALAPGYTALTVSYTHGNVYLSAKITIAAYPLLKAVDPASVALVTLGSSKVMLFEGGPKPWVLEPSKFFRNLKAEDENGVSLALTRPTSRSYLRHWVRATCRALGEQVLAVTVGNQPSLTNPYPAVEPAVVKFVCAPPSRLTLVPVYTSPQLDLTCPLLQQNKQLVPVSNYRNPVLDLAAFDQQGRKFDNFSSLSIVWESTKVSLASIEPTMPMELELLEDSNKQKKLHGRQAFLVHHQSGITAITVTALGYQVPHLEAAKVLSPFDPLTPVSATLELLLVEDLTVSPEAITIYNHPDVRADLALREGSGYFFVNTSVGGIADVVHQEAQRSAEVLPVQPGTVQVMVHDLCLAFPAPATATVHISDALEVYVRVVDKVEIGKSVRAHVRVLDDHKKPFLAKYFRFMNLKLSAASAIVSLQALSDLSEKDTATFLVKGLAIGQTSVSAMLVDKTGRKIASAPQQIEVFPPFKLIPRKMTLIIGAMIQITSEGGPQPQSNILFSMANEEIASVNGIGHVRGVAIGNVTVTGLVQAVDAETGKLVVVSQDQVEVEVVQLRAIRIRAPITRMKTGTQMPVYVIGLTSSQTPFSFGNALPGLTFHWSTTKRDVLEFQSRHAEASVQLQPEHNFAMSVTGKTKGRTGLKVVLKVTDPKAGQLEGNLLELIDELQIQVYDKLHMLNPAMEAEEILMAPNSGLKLQTSRDGVGALSYRVLDCPNQATIVQVDEKGLLSSGSLTGSSSLLVTSQETFGVNQTLVLAVKVAPVSYLRFSTSPILHRDSLSAIPLGMVLTFTVHLHANTGEVLHSHNSLLTFTTNRDDLVQVGRGPGNNSLTVRTVNVGLTLLAVWSEEHTRMADYLALPVQHAIHPEDATMLVVGDVVCLSAQLLSPQGVLGTWSSSSTGVLQVDSKTGVAVARDAGTATVYYEIPGLLKTYREVVVEGATRTAVIAHSAAVRGDKDTRVLLTTRETGTNLIGSCSLVQTASIALLHPESSVSCLLSFTSDVVEFSAHDVYLTNTSFDPSTGFYSCSLTLQPLSDQQTRVLSLSMAYLLVRAGVKGSAFSGEQVSARLPVETGLYSDQTELLLSNLQPNAELTVYGPTAALGSLKVSSSSPSVSVQESEVSHGFLSFSKYMVSAVDPQVAASASASVSITSSSTGQTLVIPVTLIHVADPSTTMQAAAPVVTMEGAHFLQGFIDSYQMMFFTIFALLAGTAIIIIVCHALFSQRDLAPHPAFIQRTPPPSGFTSNSFVHKMTSPDLLSSPKPRLFSPDYYSRRRGHEESNLPVCLKHSTDHPCPYCNKICRSQIGLISHLRTHGQPDRVCARSMWPGLVGLSQSHTSHLYACSGTVNANNCSAAISECGEVHDGVPDAVRQIG</sequence>
<keyword evidence="12" id="KW-1185">Reference proteome</keyword>
<comment type="caution">
    <text evidence="11">The sequence shown here is derived from an EMBL/GenBank/DDBJ whole genome shotgun (WGS) entry which is preliminary data.</text>
</comment>
<dbReference type="Pfam" id="PF26184">
    <property type="entry name" value="Ig_NUP210_8th"/>
    <property type="match status" value="1"/>
</dbReference>
<evidence type="ECO:0000313" key="12">
    <source>
        <dbReference type="Proteomes" id="UP001356427"/>
    </source>
</evidence>
<organism evidence="11 12">
    <name type="scientific">Coregonus suidteri</name>
    <dbReference type="NCBI Taxonomy" id="861788"/>
    <lineage>
        <taxon>Eukaryota</taxon>
        <taxon>Metazoa</taxon>
        <taxon>Chordata</taxon>
        <taxon>Craniata</taxon>
        <taxon>Vertebrata</taxon>
        <taxon>Euteleostomi</taxon>
        <taxon>Actinopterygii</taxon>
        <taxon>Neopterygii</taxon>
        <taxon>Teleostei</taxon>
        <taxon>Protacanthopterygii</taxon>
        <taxon>Salmoniformes</taxon>
        <taxon>Salmonidae</taxon>
        <taxon>Coregoninae</taxon>
        <taxon>Coregonus</taxon>
    </lineage>
</organism>
<dbReference type="InterPro" id="IPR055096">
    <property type="entry name" value="Ig_NUP210_1st"/>
</dbReference>
<evidence type="ECO:0000256" key="2">
    <source>
        <dbReference type="ARBA" id="ARBA00007313"/>
    </source>
</evidence>
<dbReference type="Pfam" id="PF22957">
    <property type="entry name" value="NUP210_Ig"/>
    <property type="match status" value="1"/>
</dbReference>
<keyword evidence="4" id="KW-0732">Signal</keyword>
<dbReference type="Pfam" id="PF02368">
    <property type="entry name" value="Big_2"/>
    <property type="match status" value="1"/>
</dbReference>
<keyword evidence="7" id="KW-0325">Glycoprotein</keyword>
<dbReference type="InterPro" id="IPR008964">
    <property type="entry name" value="Invasin/intimin_cell_adhesion"/>
</dbReference>
<dbReference type="SMART" id="SM00635">
    <property type="entry name" value="BID_2"/>
    <property type="match status" value="1"/>
</dbReference>
<keyword evidence="3 9" id="KW-0812">Transmembrane</keyword>
<dbReference type="InterPro" id="IPR058779">
    <property type="entry name" value="Ig_NUP210_13th"/>
</dbReference>
<feature type="transmembrane region" description="Helical" evidence="9">
    <location>
        <begin position="1798"/>
        <end position="1821"/>
    </location>
</feature>
<keyword evidence="8" id="KW-0539">Nucleus</keyword>
<dbReference type="PROSITE" id="PS00028">
    <property type="entry name" value="ZINC_FINGER_C2H2_1"/>
    <property type="match status" value="1"/>
</dbReference>
<dbReference type="Proteomes" id="UP001356427">
    <property type="component" value="Unassembled WGS sequence"/>
</dbReference>
<dbReference type="Pfam" id="PF22959">
    <property type="entry name" value="Ig_NUP210_15th"/>
    <property type="match status" value="1"/>
</dbReference>
<dbReference type="InterPro" id="IPR055097">
    <property type="entry name" value="Ig_NUP210_2nd"/>
</dbReference>
<keyword evidence="6 9" id="KW-0472">Membrane</keyword>
<dbReference type="Pfam" id="PF26182">
    <property type="entry name" value="Ig_NUP210_5th"/>
    <property type="match status" value="1"/>
</dbReference>
<dbReference type="GO" id="GO:0005643">
    <property type="term" value="C:nuclear pore"/>
    <property type="evidence" value="ECO:0007669"/>
    <property type="project" value="TreeGrafter"/>
</dbReference>